<dbReference type="PROSITE" id="PS51257">
    <property type="entry name" value="PROKAR_LIPOPROTEIN"/>
    <property type="match status" value="1"/>
</dbReference>
<proteinExistence type="predicted"/>
<organism evidence="2 3">
    <name type="scientific">Chryseobacterium indoltheticum</name>
    <dbReference type="NCBI Taxonomy" id="254"/>
    <lineage>
        <taxon>Bacteria</taxon>
        <taxon>Pseudomonadati</taxon>
        <taxon>Bacteroidota</taxon>
        <taxon>Flavobacteriia</taxon>
        <taxon>Flavobacteriales</taxon>
        <taxon>Weeksellaceae</taxon>
        <taxon>Chryseobacterium group</taxon>
        <taxon>Chryseobacterium</taxon>
    </lineage>
</organism>
<reference evidence="2 3" key="1">
    <citation type="submission" date="2018-11" db="EMBL/GenBank/DDBJ databases">
        <title>Proposal to divide the Flavobacteriaceae and reorganize its genera based on Amino Acid Identity values calculated from whole genome sequences.</title>
        <authorList>
            <person name="Nicholson A.C."/>
            <person name="Gulvik C.A."/>
            <person name="Whitney A.M."/>
            <person name="Humrighouse B.W."/>
            <person name="Bell M."/>
            <person name="Holmes B."/>
            <person name="Steigerwalt A."/>
            <person name="Villarma A."/>
            <person name="Sheth M."/>
            <person name="Batra D."/>
            <person name="Pryor J."/>
            <person name="Bernardet J.-F."/>
            <person name="Hugo C."/>
            <person name="Kampfer P."/>
            <person name="Newman J."/>
            <person name="Mcquiston J.R."/>
        </authorList>
    </citation>
    <scope>NUCLEOTIDE SEQUENCE [LARGE SCALE GENOMIC DNA]</scope>
    <source>
        <strain evidence="2 3">G0211</strain>
    </source>
</reference>
<evidence type="ECO:0000313" key="3">
    <source>
        <dbReference type="Proteomes" id="UP000269076"/>
    </source>
</evidence>
<dbReference type="EMBL" id="CP033928">
    <property type="protein sequence ID" value="AZA62401.1"/>
    <property type="molecule type" value="Genomic_DNA"/>
</dbReference>
<gene>
    <name evidence="2" type="ORF">EG340_15805</name>
</gene>
<feature type="transmembrane region" description="Helical" evidence="1">
    <location>
        <begin position="7"/>
        <end position="38"/>
    </location>
</feature>
<keyword evidence="1" id="KW-1133">Transmembrane helix</keyword>
<keyword evidence="1" id="KW-0812">Transmembrane</keyword>
<evidence type="ECO:0000313" key="2">
    <source>
        <dbReference type="EMBL" id="AZA62401.1"/>
    </source>
</evidence>
<name>A0A3G6N311_9FLAO</name>
<sequence>MISDKCWLLVIGCWLLVVGCWLLVVGCWLLVVGCWLLVVGCWLFRSSGAYENDAVMFSKGCTPKECLLGFTFYLECKSYLKS</sequence>
<evidence type="ECO:0000256" key="1">
    <source>
        <dbReference type="SAM" id="Phobius"/>
    </source>
</evidence>
<dbReference type="Proteomes" id="UP000269076">
    <property type="component" value="Chromosome"/>
</dbReference>
<protein>
    <submittedName>
        <fullName evidence="2">Uncharacterized protein</fullName>
    </submittedName>
</protein>
<accession>A0A3G6N311</accession>
<dbReference type="AlphaFoldDB" id="A0A3G6N311"/>
<keyword evidence="1" id="KW-0472">Membrane</keyword>